<gene>
    <name evidence="4" type="ORF">JCM19300_4130</name>
</gene>
<sequence length="310" mass="35665">MKDKHFIHIAKKYINNVATKDEKRQVDNFYDAMQEKHKSIPINLSFRKERKIKNAIDSVIHKKAHPFNYKNLSIAASILLIIGITFSYSLLSINPTTIKTQMGERREVLLPDSSRVFLNSNSSITYHDNFTDERHITLTGEAFFKVTKNLKKPFIISSNNTETKVLGTSFNINATNNNKTIVSVNTGKVLVRSKVSPKNKVILTKNQQVTFLNQTPIILNNTNSDDLIAWTKNIIVLNNETLENTAKILENWYNVSIEFKDEKTKQETITGKFNNETLKNVMKSIELLKDLKIDYLTPNHIIIRKNQKKN</sequence>
<dbReference type="PANTHER" id="PTHR30273:SF2">
    <property type="entry name" value="PROTEIN FECR"/>
    <property type="match status" value="1"/>
</dbReference>
<dbReference type="Pfam" id="PF04773">
    <property type="entry name" value="FecR"/>
    <property type="match status" value="1"/>
</dbReference>
<evidence type="ECO:0000259" key="3">
    <source>
        <dbReference type="Pfam" id="PF16344"/>
    </source>
</evidence>
<accession>A0A090VCP8</accession>
<organism evidence="4 5">
    <name type="scientific">Algibacter lectus</name>
    <dbReference type="NCBI Taxonomy" id="221126"/>
    <lineage>
        <taxon>Bacteria</taxon>
        <taxon>Pseudomonadati</taxon>
        <taxon>Bacteroidota</taxon>
        <taxon>Flavobacteriia</taxon>
        <taxon>Flavobacteriales</taxon>
        <taxon>Flavobacteriaceae</taxon>
        <taxon>Algibacter</taxon>
    </lineage>
</organism>
<dbReference type="Gene3D" id="3.55.50.30">
    <property type="match status" value="1"/>
</dbReference>
<dbReference type="GO" id="GO:0016989">
    <property type="term" value="F:sigma factor antagonist activity"/>
    <property type="evidence" value="ECO:0007669"/>
    <property type="project" value="TreeGrafter"/>
</dbReference>
<feature type="domain" description="Protein FecR C-terminal" evidence="3">
    <location>
        <begin position="235"/>
        <end position="303"/>
    </location>
</feature>
<dbReference type="Gene3D" id="2.60.120.1440">
    <property type="match status" value="1"/>
</dbReference>
<dbReference type="OrthoDB" id="704021at2"/>
<evidence type="ECO:0000313" key="4">
    <source>
        <dbReference type="EMBL" id="GAL61184.1"/>
    </source>
</evidence>
<proteinExistence type="predicted"/>
<name>A0A090VCP8_9FLAO</name>
<evidence type="ECO:0000259" key="2">
    <source>
        <dbReference type="Pfam" id="PF04773"/>
    </source>
</evidence>
<evidence type="ECO:0000256" key="1">
    <source>
        <dbReference type="SAM" id="Phobius"/>
    </source>
</evidence>
<keyword evidence="1" id="KW-1133">Transmembrane helix</keyword>
<dbReference type="Pfam" id="PF16344">
    <property type="entry name" value="FecR_C"/>
    <property type="match status" value="1"/>
</dbReference>
<dbReference type="PANTHER" id="PTHR30273">
    <property type="entry name" value="PERIPLASMIC SIGNAL SENSOR AND SIGMA FACTOR ACTIVATOR FECR-RELATED"/>
    <property type="match status" value="1"/>
</dbReference>
<dbReference type="InterPro" id="IPR032508">
    <property type="entry name" value="FecR_C"/>
</dbReference>
<dbReference type="Proteomes" id="UP000029644">
    <property type="component" value="Unassembled WGS sequence"/>
</dbReference>
<dbReference type="EMBL" id="BBNQ01000002">
    <property type="protein sequence ID" value="GAL61184.1"/>
    <property type="molecule type" value="Genomic_DNA"/>
</dbReference>
<evidence type="ECO:0000313" key="5">
    <source>
        <dbReference type="Proteomes" id="UP000029644"/>
    </source>
</evidence>
<keyword evidence="1" id="KW-0812">Transmembrane</keyword>
<dbReference type="AlphaFoldDB" id="A0A090VCP8"/>
<feature type="domain" description="FecR protein" evidence="2">
    <location>
        <begin position="97"/>
        <end position="189"/>
    </location>
</feature>
<keyword evidence="1" id="KW-0472">Membrane</keyword>
<dbReference type="InterPro" id="IPR012373">
    <property type="entry name" value="Ferrdict_sens_TM"/>
</dbReference>
<dbReference type="RefSeq" id="WP_042502902.1">
    <property type="nucleotide sequence ID" value="NZ_BBNQ01000002.1"/>
</dbReference>
<protein>
    <submittedName>
        <fullName evidence="4">Putative anti-sigma factor</fullName>
    </submittedName>
</protein>
<feature type="transmembrane region" description="Helical" evidence="1">
    <location>
        <begin position="72"/>
        <end position="91"/>
    </location>
</feature>
<comment type="caution">
    <text evidence="4">The sequence shown here is derived from an EMBL/GenBank/DDBJ whole genome shotgun (WGS) entry which is preliminary data.</text>
</comment>
<reference evidence="4 5" key="1">
    <citation type="journal article" date="2014" name="Genome Announc.">
        <title>Draft Genome Sequences of Marine Flavobacterium Algibacter lectus Strains SS8 and NR4.</title>
        <authorList>
            <person name="Takatani N."/>
            <person name="Nakanishi M."/>
            <person name="Meirelles P."/>
            <person name="Mino S."/>
            <person name="Suda W."/>
            <person name="Oshima K."/>
            <person name="Hattori M."/>
            <person name="Ohkuma M."/>
            <person name="Hosokawa M."/>
            <person name="Miyashita K."/>
            <person name="Thompson F.L."/>
            <person name="Niwa A."/>
            <person name="Sawabe T."/>
            <person name="Sawabe T."/>
        </authorList>
    </citation>
    <scope>NUCLEOTIDE SEQUENCE [LARGE SCALE GENOMIC DNA]</scope>
    <source>
        <strain evidence="4 5">JCM 19300</strain>
    </source>
</reference>
<dbReference type="InterPro" id="IPR006860">
    <property type="entry name" value="FecR"/>
</dbReference>